<comment type="caution">
    <text evidence="2">The sequence shown here is derived from an EMBL/GenBank/DDBJ whole genome shotgun (WGS) entry which is preliminary data.</text>
</comment>
<evidence type="ECO:0000313" key="3">
    <source>
        <dbReference type="Proteomes" id="UP001529510"/>
    </source>
</evidence>
<accession>A0ABD0Q6R3</accession>
<evidence type="ECO:0000313" key="2">
    <source>
        <dbReference type="EMBL" id="KAL0180541.1"/>
    </source>
</evidence>
<proteinExistence type="predicted"/>
<dbReference type="Proteomes" id="UP001529510">
    <property type="component" value="Unassembled WGS sequence"/>
</dbReference>
<organism evidence="2 3">
    <name type="scientific">Cirrhinus mrigala</name>
    <name type="common">Mrigala</name>
    <dbReference type="NCBI Taxonomy" id="683832"/>
    <lineage>
        <taxon>Eukaryota</taxon>
        <taxon>Metazoa</taxon>
        <taxon>Chordata</taxon>
        <taxon>Craniata</taxon>
        <taxon>Vertebrata</taxon>
        <taxon>Euteleostomi</taxon>
        <taxon>Actinopterygii</taxon>
        <taxon>Neopterygii</taxon>
        <taxon>Teleostei</taxon>
        <taxon>Ostariophysi</taxon>
        <taxon>Cypriniformes</taxon>
        <taxon>Cyprinidae</taxon>
        <taxon>Labeoninae</taxon>
        <taxon>Labeonini</taxon>
        <taxon>Cirrhinus</taxon>
    </lineage>
</organism>
<dbReference type="EMBL" id="JAMKFB020000011">
    <property type="protein sequence ID" value="KAL0180541.1"/>
    <property type="molecule type" value="Genomic_DNA"/>
</dbReference>
<sequence length="158" mass="17231">LTPPATPPHQIWRPLASVKGTKHESIKPSPSKTIQIIEPRPLPPSKTHSKPSLPTFTPALNRALAFLDHDYCGVQGSKTSFAHTNSRCEYRTLSETPRLPGSVLLMEAGRALRFSSRSPSPLEHGRVKRRGYDGGYRRSSSRSCSSCSSSSSSSSSRS</sequence>
<feature type="region of interest" description="Disordered" evidence="1">
    <location>
        <begin position="115"/>
        <end position="158"/>
    </location>
</feature>
<gene>
    <name evidence="2" type="ORF">M9458_022947</name>
</gene>
<keyword evidence="3" id="KW-1185">Reference proteome</keyword>
<reference evidence="2 3" key="1">
    <citation type="submission" date="2024-05" db="EMBL/GenBank/DDBJ databases">
        <title>Genome sequencing and assembly of Indian major carp, Cirrhinus mrigala (Hamilton, 1822).</title>
        <authorList>
            <person name="Mohindra V."/>
            <person name="Chowdhury L.M."/>
            <person name="Lal K."/>
            <person name="Jena J.K."/>
        </authorList>
    </citation>
    <scope>NUCLEOTIDE SEQUENCE [LARGE SCALE GENOMIC DNA]</scope>
    <source>
        <strain evidence="2">CM1030</strain>
        <tissue evidence="2">Blood</tissue>
    </source>
</reference>
<feature type="region of interest" description="Disordered" evidence="1">
    <location>
        <begin position="1"/>
        <end position="55"/>
    </location>
</feature>
<protein>
    <submittedName>
        <fullName evidence="2">Uncharacterized protein</fullName>
    </submittedName>
</protein>
<feature type="non-terminal residue" evidence="2">
    <location>
        <position position="158"/>
    </location>
</feature>
<name>A0ABD0Q6R3_CIRMR</name>
<feature type="compositionally biased region" description="Low complexity" evidence="1">
    <location>
        <begin position="137"/>
        <end position="158"/>
    </location>
</feature>
<feature type="non-terminal residue" evidence="2">
    <location>
        <position position="1"/>
    </location>
</feature>
<evidence type="ECO:0000256" key="1">
    <source>
        <dbReference type="SAM" id="MobiDB-lite"/>
    </source>
</evidence>
<dbReference type="AlphaFoldDB" id="A0ABD0Q6R3"/>